<dbReference type="SUPFAM" id="SSF49695">
    <property type="entry name" value="gamma-Crystallin-like"/>
    <property type="match status" value="1"/>
</dbReference>
<dbReference type="EMBL" id="JAFLCK010000018">
    <property type="protein sequence ID" value="MBN8661236.1"/>
    <property type="molecule type" value="Genomic_DNA"/>
</dbReference>
<protein>
    <recommendedName>
        <fullName evidence="3">Beta/gamma crystallin 'Greek key' domain-containing protein</fullName>
    </recommendedName>
</protein>
<evidence type="ECO:0000256" key="1">
    <source>
        <dbReference type="ARBA" id="ARBA00009646"/>
    </source>
</evidence>
<evidence type="ECO:0000313" key="4">
    <source>
        <dbReference type="EMBL" id="MBN8661236.1"/>
    </source>
</evidence>
<gene>
    <name evidence="4" type="ORF">J0M35_12790</name>
</gene>
<name>A0A8J7TMP4_9BACT</name>
<evidence type="ECO:0000313" key="5">
    <source>
        <dbReference type="Proteomes" id="UP000664277"/>
    </source>
</evidence>
<dbReference type="Pfam" id="PF00030">
    <property type="entry name" value="Crystall"/>
    <property type="match status" value="1"/>
</dbReference>
<proteinExistence type="inferred from homology"/>
<dbReference type="AlphaFoldDB" id="A0A8J7TMP4"/>
<dbReference type="Proteomes" id="UP000664277">
    <property type="component" value="Unassembled WGS sequence"/>
</dbReference>
<dbReference type="InterPro" id="IPR001064">
    <property type="entry name" value="Beta/gamma_crystallin"/>
</dbReference>
<feature type="domain" description="Beta/gamma crystallin 'Greek key'" evidence="3">
    <location>
        <begin position="11"/>
        <end position="88"/>
    </location>
</feature>
<reference evidence="4" key="1">
    <citation type="submission" date="2021-02" db="EMBL/GenBank/DDBJ databases">
        <title>Genome-Resolved Metagenomics of a Microbial Community Performing Photosynthetic Biological Nutrient Removal.</title>
        <authorList>
            <person name="Mcdaniel E.A."/>
        </authorList>
    </citation>
    <scope>NUCLEOTIDE SEQUENCE</scope>
    <source>
        <strain evidence="4">UWPOB_OBS1</strain>
    </source>
</reference>
<organism evidence="4 5">
    <name type="scientific">Candidatus Obscuribacter phosphatis</name>
    <dbReference type="NCBI Taxonomy" id="1906157"/>
    <lineage>
        <taxon>Bacteria</taxon>
        <taxon>Bacillati</taxon>
        <taxon>Candidatus Melainabacteria</taxon>
        <taxon>Candidatus Obscuribacterales</taxon>
        <taxon>Candidatus Obscuribacteraceae</taxon>
        <taxon>Candidatus Obscuribacter</taxon>
    </lineage>
</organism>
<dbReference type="InterPro" id="IPR011024">
    <property type="entry name" value="G_crystallin-like"/>
</dbReference>
<dbReference type="Gene3D" id="2.60.20.10">
    <property type="entry name" value="Crystallins"/>
    <property type="match status" value="1"/>
</dbReference>
<accession>A0A8J7TMP4</accession>
<keyword evidence="2" id="KW-0677">Repeat</keyword>
<comment type="similarity">
    <text evidence="1">Belongs to the beta/gamma-crystallin family.</text>
</comment>
<evidence type="ECO:0000259" key="3">
    <source>
        <dbReference type="Pfam" id="PF00030"/>
    </source>
</evidence>
<comment type="caution">
    <text evidence="4">The sequence shown here is derived from an EMBL/GenBank/DDBJ whole genome shotgun (WGS) entry which is preliminary data.</text>
</comment>
<evidence type="ECO:0000256" key="2">
    <source>
        <dbReference type="ARBA" id="ARBA00022737"/>
    </source>
</evidence>
<sequence length="90" mass="10377">MNIKQIVSRMLYVHRNYDGPEWPSNLAWGYVGDNWNDKVSAIIVVSGKWRFYEHRDQGGNHWDLGPGCYSWLPDHGVPNDAISSFAPISW</sequence>